<dbReference type="AlphaFoldDB" id="V9KSW3"/>
<name>V9KSW3_CALMI</name>
<feature type="coiled-coil region" evidence="2">
    <location>
        <begin position="131"/>
        <end position="176"/>
    </location>
</feature>
<accession>V9KSW3</accession>
<evidence type="ECO:0000313" key="4">
    <source>
        <dbReference type="EMBL" id="AFP01468.1"/>
    </source>
</evidence>
<keyword evidence="1 2" id="KW-0175">Coiled coil</keyword>
<feature type="compositionally biased region" description="Basic and acidic residues" evidence="3">
    <location>
        <begin position="435"/>
        <end position="447"/>
    </location>
</feature>
<evidence type="ECO:0000256" key="2">
    <source>
        <dbReference type="SAM" id="Coils"/>
    </source>
</evidence>
<dbReference type="EMBL" id="JW868950">
    <property type="protein sequence ID" value="AFP01468.1"/>
    <property type="molecule type" value="mRNA"/>
</dbReference>
<proteinExistence type="evidence at transcript level"/>
<dbReference type="InterPro" id="IPR039902">
    <property type="entry name" value="CCDC148/CCDC112"/>
</dbReference>
<evidence type="ECO:0000256" key="1">
    <source>
        <dbReference type="ARBA" id="ARBA00023054"/>
    </source>
</evidence>
<feature type="non-terminal residue" evidence="4">
    <location>
        <position position="1"/>
    </location>
</feature>
<dbReference type="PANTHER" id="PTHR21549">
    <property type="entry name" value="MUTATED IN BLADDER CANCER 1"/>
    <property type="match status" value="1"/>
</dbReference>
<evidence type="ECO:0000256" key="3">
    <source>
        <dbReference type="SAM" id="MobiDB-lite"/>
    </source>
</evidence>
<reference evidence="4" key="1">
    <citation type="journal article" date="2014" name="Nature">
        <title>Elephant shark genome provides unique insights into gnathostome evolution.</title>
        <authorList>
            <consortium name="International Elephant Shark Genome Sequencing Consortium"/>
            <person name="Venkatesh B."/>
            <person name="Lee A.P."/>
            <person name="Ravi V."/>
            <person name="Maurya A.K."/>
            <person name="Lian M.M."/>
            <person name="Swann J.B."/>
            <person name="Ohta Y."/>
            <person name="Flajnik M.F."/>
            <person name="Sutoh Y."/>
            <person name="Kasahara M."/>
            <person name="Hoon S."/>
            <person name="Gangu V."/>
            <person name="Roy S.W."/>
            <person name="Irimia M."/>
            <person name="Korzh V."/>
            <person name="Kondrychyn I."/>
            <person name="Lim Z.W."/>
            <person name="Tay B.H."/>
            <person name="Tohari S."/>
            <person name="Kong K.W."/>
            <person name="Ho S."/>
            <person name="Lorente-Galdos B."/>
            <person name="Quilez J."/>
            <person name="Marques-Bonet T."/>
            <person name="Raney B.J."/>
            <person name="Ingham P.W."/>
            <person name="Tay A."/>
            <person name="Hillier L.W."/>
            <person name="Minx P."/>
            <person name="Boehm T."/>
            <person name="Wilson R.K."/>
            <person name="Brenner S."/>
            <person name="Warren W.C."/>
        </authorList>
    </citation>
    <scope>NUCLEOTIDE SEQUENCE</scope>
    <source>
        <tissue evidence="4">Ovary</tissue>
    </source>
</reference>
<protein>
    <submittedName>
        <fullName evidence="4">Coiled-coil domain-containing protein 112-like protein</fullName>
    </submittedName>
</protein>
<dbReference type="PANTHER" id="PTHR21549:SF0">
    <property type="entry name" value="COILED-COIL DOMAIN-CONTAINING PROTEIN 112"/>
    <property type="match status" value="1"/>
</dbReference>
<sequence>QPHTHTHKMADTEQADGCDVRLELDCQRCWWPGPVYMPGFRDPARNAAFRREAERLRLQIGQLEKDKNIYLYNKKNEFRAEYSTFEDLELKLTNDRKTEKTKIQQQLGKIHHNVKRFQSQLKDVKPTPEFVEKLKEMMEVVENAISAFKEEQRQIYEELMKEEKITGQEISALEKKIEVWAVIPLATKAPKASLAKRSSIHSGADNVLAEAAEFDRFLQQTGGRQGSWDDFDHQNFLKVWTKHKGKPSFIEEALQYLPGRTEEDIKFHEQWYQEFRFLEERKKEAIEKWKTKKQLEREKLLKKQEHAQDRLEAMTQVQKENARLRLEKERKEKQTQVELWKKRKELELIQETEKQKMEEMDRMKKQSKENQRRLEVKRILEDFAQQKMEQEEFLQLEAKMKDEAEIEERRMFAAREIFKFQDRDLQKLKNKLAEKQAKQEAEAEHEKRLRKLKERVDSQIQGDPSRLFKPTKGWEEHIKERGPTGGGPVLYIPHRAVPSWRQGI</sequence>
<feature type="region of interest" description="Disordered" evidence="3">
    <location>
        <begin position="435"/>
        <end position="490"/>
    </location>
</feature>
<feature type="coiled-coil region" evidence="2">
    <location>
        <begin position="268"/>
        <end position="377"/>
    </location>
</feature>
<feature type="compositionally biased region" description="Basic and acidic residues" evidence="3">
    <location>
        <begin position="472"/>
        <end position="482"/>
    </location>
</feature>
<organism evidence="4">
    <name type="scientific">Callorhinchus milii</name>
    <name type="common">Ghost shark</name>
    <dbReference type="NCBI Taxonomy" id="7868"/>
    <lineage>
        <taxon>Eukaryota</taxon>
        <taxon>Metazoa</taxon>
        <taxon>Chordata</taxon>
        <taxon>Craniata</taxon>
        <taxon>Vertebrata</taxon>
        <taxon>Chondrichthyes</taxon>
        <taxon>Holocephali</taxon>
        <taxon>Chimaeriformes</taxon>
        <taxon>Callorhinchidae</taxon>
        <taxon>Callorhinchus</taxon>
    </lineage>
</organism>